<sequence length="69" mass="7533">MTCCWIVSAFSRGCRGAAIQPKQKGKRGFPLGIGAGDESRTRDLNLGKVALYQLSYSRIQLFTTSPAPR</sequence>
<gene>
    <name evidence="1" type="ORF">CBM2613_A220441</name>
</gene>
<protein>
    <submittedName>
        <fullName evidence="1">CDP-diacylglycerol-glycerol-3-phosphate 3-phosphatidyltransferase</fullName>
    </submittedName>
</protein>
<dbReference type="Proteomes" id="UP000256952">
    <property type="component" value="Chromosome CBM2613_a"/>
</dbReference>
<dbReference type="AlphaFoldDB" id="A0A375E0C0"/>
<evidence type="ECO:0000313" key="1">
    <source>
        <dbReference type="EMBL" id="SOZ56722.1"/>
    </source>
</evidence>
<comment type="caution">
    <text evidence="1">The sequence shown here is derived from an EMBL/GenBank/DDBJ whole genome shotgun (WGS) entry which is preliminary data.</text>
</comment>
<accession>A0A375E0C0</accession>
<reference evidence="1" key="1">
    <citation type="submission" date="2018-01" db="EMBL/GenBank/DDBJ databases">
        <authorList>
            <person name="Clerissi C."/>
        </authorList>
    </citation>
    <scope>NUCLEOTIDE SEQUENCE</scope>
    <source>
        <strain evidence="1">Cupriavidus taiwanensis STM 8556</strain>
    </source>
</reference>
<name>A0A375E0C0_9BURK</name>
<dbReference type="EMBL" id="OFTH01000015">
    <property type="protein sequence ID" value="SOZ56722.1"/>
    <property type="molecule type" value="Genomic_DNA"/>
</dbReference>
<organism evidence="1">
    <name type="scientific">Cupriavidus taiwanensis</name>
    <dbReference type="NCBI Taxonomy" id="164546"/>
    <lineage>
        <taxon>Bacteria</taxon>
        <taxon>Pseudomonadati</taxon>
        <taxon>Pseudomonadota</taxon>
        <taxon>Betaproteobacteria</taxon>
        <taxon>Burkholderiales</taxon>
        <taxon>Burkholderiaceae</taxon>
        <taxon>Cupriavidus</taxon>
    </lineage>
</organism>
<proteinExistence type="predicted"/>
<dbReference type="AntiFam" id="ANF00012">
    <property type="entry name" value="tRNA translation"/>
</dbReference>